<dbReference type="PANTHER" id="PTHR45527:SF1">
    <property type="entry name" value="FATTY ACID SYNTHASE"/>
    <property type="match status" value="1"/>
</dbReference>
<dbReference type="InterPro" id="IPR020845">
    <property type="entry name" value="AMP-binding_CS"/>
</dbReference>
<dbReference type="SUPFAM" id="SSF56801">
    <property type="entry name" value="Acetyl-CoA synthetase-like"/>
    <property type="match status" value="1"/>
</dbReference>
<dbReference type="Gene3D" id="3.40.50.1820">
    <property type="entry name" value="alpha/beta hydrolase"/>
    <property type="match status" value="1"/>
</dbReference>
<organism evidence="5 6">
    <name type="scientific">Pseudomonas fluorescens</name>
    <dbReference type="NCBI Taxonomy" id="294"/>
    <lineage>
        <taxon>Bacteria</taxon>
        <taxon>Pseudomonadati</taxon>
        <taxon>Pseudomonadota</taxon>
        <taxon>Gammaproteobacteria</taxon>
        <taxon>Pseudomonadales</taxon>
        <taxon>Pseudomonadaceae</taxon>
        <taxon>Pseudomonas</taxon>
    </lineage>
</organism>
<comment type="cofactor">
    <cofactor evidence="1">
        <name>pantetheine 4'-phosphate</name>
        <dbReference type="ChEBI" id="CHEBI:47942"/>
    </cofactor>
</comment>
<dbReference type="GO" id="GO:0043041">
    <property type="term" value="P:amino acid activation for nonribosomal peptide biosynthetic process"/>
    <property type="evidence" value="ECO:0007669"/>
    <property type="project" value="TreeGrafter"/>
</dbReference>
<dbReference type="Pfam" id="PF13193">
    <property type="entry name" value="AMP-binding_C"/>
    <property type="match status" value="1"/>
</dbReference>
<evidence type="ECO:0000259" key="4">
    <source>
        <dbReference type="PROSITE" id="PS50075"/>
    </source>
</evidence>
<dbReference type="GO" id="GO:0044550">
    <property type="term" value="P:secondary metabolite biosynthetic process"/>
    <property type="evidence" value="ECO:0007669"/>
    <property type="project" value="TreeGrafter"/>
</dbReference>
<evidence type="ECO:0000256" key="2">
    <source>
        <dbReference type="ARBA" id="ARBA00022450"/>
    </source>
</evidence>
<dbReference type="InterPro" id="IPR020806">
    <property type="entry name" value="PKS_PP-bd"/>
</dbReference>
<keyword evidence="2" id="KW-0596">Phosphopantetheine</keyword>
<dbReference type="InterPro" id="IPR001242">
    <property type="entry name" value="Condensation_dom"/>
</dbReference>
<gene>
    <name evidence="5" type="primary">lgrD_2</name>
    <name evidence="5" type="ORF">PS645_04350</name>
</gene>
<evidence type="ECO:0000256" key="1">
    <source>
        <dbReference type="ARBA" id="ARBA00001957"/>
    </source>
</evidence>
<dbReference type="EMBL" id="CABVGX010000044">
    <property type="protein sequence ID" value="VVN21659.1"/>
    <property type="molecule type" value="Genomic_DNA"/>
</dbReference>
<dbReference type="GO" id="GO:0003824">
    <property type="term" value="F:catalytic activity"/>
    <property type="evidence" value="ECO:0007669"/>
    <property type="project" value="InterPro"/>
</dbReference>
<dbReference type="InterPro" id="IPR010071">
    <property type="entry name" value="AA_adenyl_dom"/>
</dbReference>
<feature type="domain" description="Carrier" evidence="4">
    <location>
        <begin position="960"/>
        <end position="1035"/>
    </location>
</feature>
<dbReference type="PROSITE" id="PS00012">
    <property type="entry name" value="PHOSPHOPANTETHEINE"/>
    <property type="match status" value="1"/>
</dbReference>
<accession>A0A5E6VZ17</accession>
<dbReference type="Pfam" id="PF00668">
    <property type="entry name" value="Condensation"/>
    <property type="match status" value="1"/>
</dbReference>
<dbReference type="RefSeq" id="WP_150582268.1">
    <property type="nucleotide sequence ID" value="NZ_CABVGX010000044.1"/>
</dbReference>
<dbReference type="SUPFAM" id="SSF47336">
    <property type="entry name" value="ACP-like"/>
    <property type="match status" value="1"/>
</dbReference>
<dbReference type="SMART" id="SM00823">
    <property type="entry name" value="PKS_PP"/>
    <property type="match status" value="1"/>
</dbReference>
<dbReference type="CDD" id="cd05930">
    <property type="entry name" value="A_NRPS"/>
    <property type="match status" value="1"/>
</dbReference>
<evidence type="ECO:0000313" key="6">
    <source>
        <dbReference type="Proteomes" id="UP000325607"/>
    </source>
</evidence>
<dbReference type="InterPro" id="IPR036736">
    <property type="entry name" value="ACP-like_sf"/>
</dbReference>
<dbReference type="Pfam" id="PF00501">
    <property type="entry name" value="AMP-binding"/>
    <property type="match status" value="1"/>
</dbReference>
<dbReference type="GO" id="GO:0005737">
    <property type="term" value="C:cytoplasm"/>
    <property type="evidence" value="ECO:0007669"/>
    <property type="project" value="TreeGrafter"/>
</dbReference>
<dbReference type="SUPFAM" id="SSF52777">
    <property type="entry name" value="CoA-dependent acyltransferases"/>
    <property type="match status" value="2"/>
</dbReference>
<dbReference type="Gene3D" id="3.30.559.10">
    <property type="entry name" value="Chloramphenicol acetyltransferase-like domain"/>
    <property type="match status" value="1"/>
</dbReference>
<dbReference type="Gene3D" id="3.40.50.980">
    <property type="match status" value="2"/>
</dbReference>
<dbReference type="InterPro" id="IPR000873">
    <property type="entry name" value="AMP-dep_synth/lig_dom"/>
</dbReference>
<proteinExistence type="predicted"/>
<dbReference type="Gene3D" id="3.30.300.30">
    <property type="match status" value="1"/>
</dbReference>
<dbReference type="PANTHER" id="PTHR45527">
    <property type="entry name" value="NONRIBOSOMAL PEPTIDE SYNTHETASE"/>
    <property type="match status" value="1"/>
</dbReference>
<dbReference type="NCBIfam" id="TIGR01733">
    <property type="entry name" value="AA-adenyl-dom"/>
    <property type="match status" value="1"/>
</dbReference>
<evidence type="ECO:0000256" key="3">
    <source>
        <dbReference type="ARBA" id="ARBA00022553"/>
    </source>
</evidence>
<dbReference type="Gene3D" id="2.30.38.10">
    <property type="entry name" value="Luciferase, Domain 3"/>
    <property type="match status" value="1"/>
</dbReference>
<sequence length="1078" mass="117007">MNEVTMDSQHPGYALTPEQQLLLDQLPKAPVCGDALHFLTIEIIGDLDPQRLQRALDGLLAQQPLLVARLGRAPGFHGLRQFVGSAERFALTVQTRMETASNVDAQIAEWAARSFVIGESENAQAVLFRLADTRWKLVLGVARHSSDESALQLIRQQLQQAYEHGLAQGEEAPGEFTQYLQWRSEVVLDEDAAGARAYWQAHLHDASSELCSPWLAYRQTAGDSAPANRLLTVALEPALRSGLQQVADFLQQPPSAVLQAAWWLLLGRLSGAEQMLVGVRHDSRCDYEYFADAVGVFEKSLPLNLSLRKDMRFDLWLVEVAAHLEAHRTWQEYWSAQLAPLAARPAYGFRARRASPLTASGSLDWQRAERSQVQEALYELMLDVELDDADGATALAVRFADSGYSVEAIHGLTAQFCVLLAAIVADPAAVLSCLPLLAPAEQVRLLSINPPQRAVSGPWLPQRIAEHARLTPDVIALNDPQQCLSYGQLQARVETLAGALKAEGLGRGAIVALSLPRSADLVVGMLAAWQIGAAYLPLDPQWPLARQAMMLEQADAGLLLVDAACLDQWHDAALPVTTLAQLLQPAAPSATAVTLETNGEDVAYVLFTSGSTGVPKGVVIEHRQLLNYIAEVSQTLGLEQCKQVGFTSTVAADLGNTALFGALFNGATLHVASDTQMQDANLFAEFVQQQAIDCLKIVPSHLAALLDSDQAQLPRTLILGGEPIAAALLTRIAGLRKDCRVFNHYGPTEATVGVLIHPVQLNADGGDTGVLSQVLGNNQVFVLDDALQLAPVGVQGELYLGGAQLCRGYLNAEADALAFIQSPFDATQRLYRTGDLARYRPDLTIQLHGRRDQQVKLRGFRIELAEIEAELLRLPQVAQALVLHGVTAEEGLLAFIVPRQAPSVELLESLRGELMLRLPSIMVPQRMQLIDSFPRVANGKIDRKALQQLAAVSNDASGVAPRDALEQILAARMAQLLGVERLFVDQDFFAAGGHSLLVIKLVAGIRKSLQCEIQPGLVFDHPTVAALASALRACEISPGQLEKIAQVRWRLDAMSPEEKALLTEKARQMQDAKAGQAS</sequence>
<dbReference type="InterPro" id="IPR025110">
    <property type="entry name" value="AMP-bd_C"/>
</dbReference>
<dbReference type="Proteomes" id="UP000325607">
    <property type="component" value="Unassembled WGS sequence"/>
</dbReference>
<dbReference type="GO" id="GO:0031177">
    <property type="term" value="F:phosphopantetheine binding"/>
    <property type="evidence" value="ECO:0007669"/>
    <property type="project" value="InterPro"/>
</dbReference>
<dbReference type="Gene3D" id="3.30.559.30">
    <property type="entry name" value="Nonribosomal peptide synthetase, condensation domain"/>
    <property type="match status" value="1"/>
</dbReference>
<dbReference type="InterPro" id="IPR045851">
    <property type="entry name" value="AMP-bd_C_sf"/>
</dbReference>
<dbReference type="InterPro" id="IPR023213">
    <property type="entry name" value="CAT-like_dom_sf"/>
</dbReference>
<dbReference type="OrthoDB" id="9757559at2"/>
<protein>
    <submittedName>
        <fullName evidence="5">Linear gramicidin synthase subunit D</fullName>
    </submittedName>
</protein>
<dbReference type="AlphaFoldDB" id="A0A5E6VZ17"/>
<dbReference type="InterPro" id="IPR006162">
    <property type="entry name" value="Ppantetheine_attach_site"/>
</dbReference>
<evidence type="ECO:0000313" key="5">
    <source>
        <dbReference type="EMBL" id="VVN21659.1"/>
    </source>
</evidence>
<dbReference type="InterPro" id="IPR029058">
    <property type="entry name" value="AB_hydrolase_fold"/>
</dbReference>
<dbReference type="PROSITE" id="PS00455">
    <property type="entry name" value="AMP_BINDING"/>
    <property type="match status" value="1"/>
</dbReference>
<dbReference type="InterPro" id="IPR009081">
    <property type="entry name" value="PP-bd_ACP"/>
</dbReference>
<reference evidence="5 6" key="1">
    <citation type="submission" date="2019-09" db="EMBL/GenBank/DDBJ databases">
        <authorList>
            <person name="Chandra G."/>
            <person name="Truman W A."/>
        </authorList>
    </citation>
    <scope>NUCLEOTIDE SEQUENCE [LARGE SCALE GENOMIC DNA]</scope>
    <source>
        <strain evidence="5">PS645</strain>
    </source>
</reference>
<dbReference type="PROSITE" id="PS50075">
    <property type="entry name" value="CARRIER"/>
    <property type="match status" value="1"/>
</dbReference>
<keyword evidence="3" id="KW-0597">Phosphoprotein</keyword>
<dbReference type="Pfam" id="PF00550">
    <property type="entry name" value="PP-binding"/>
    <property type="match status" value="1"/>
</dbReference>
<name>A0A5E6VZ17_PSEFL</name>